<organism evidence="13">
    <name type="scientific">Lotus japonicus</name>
    <name type="common">Lotus corniculatus var. japonicus</name>
    <dbReference type="NCBI Taxonomy" id="34305"/>
    <lineage>
        <taxon>Eukaryota</taxon>
        <taxon>Viridiplantae</taxon>
        <taxon>Streptophyta</taxon>
        <taxon>Embryophyta</taxon>
        <taxon>Tracheophyta</taxon>
        <taxon>Spermatophyta</taxon>
        <taxon>Magnoliopsida</taxon>
        <taxon>eudicotyledons</taxon>
        <taxon>Gunneridae</taxon>
        <taxon>Pentapetalae</taxon>
        <taxon>rosids</taxon>
        <taxon>fabids</taxon>
        <taxon>Fabales</taxon>
        <taxon>Fabaceae</taxon>
        <taxon>Papilionoideae</taxon>
        <taxon>50 kb inversion clade</taxon>
        <taxon>NPAAA clade</taxon>
        <taxon>Hologalegina</taxon>
        <taxon>robinioid clade</taxon>
        <taxon>Loteae</taxon>
        <taxon>Lotus</taxon>
    </lineage>
</organism>
<evidence type="ECO:0000256" key="7">
    <source>
        <dbReference type="ARBA" id="ARBA00022989"/>
    </source>
</evidence>
<evidence type="ECO:0000256" key="12">
    <source>
        <dbReference type="SAM" id="SignalP"/>
    </source>
</evidence>
<keyword evidence="5" id="KW-0812">Transmembrane</keyword>
<comment type="subcellular location">
    <subcellularLocation>
        <location evidence="2">Membrane</location>
        <topology evidence="2">Single-pass membrane protein</topology>
    </subcellularLocation>
</comment>
<dbReference type="PANTHER" id="PTHR47955">
    <property type="entry name" value="CYTOCHROME P450 FAMILY 71 PROTEIN"/>
    <property type="match status" value="1"/>
</dbReference>
<keyword evidence="6" id="KW-0479">Metal-binding</keyword>
<dbReference type="GO" id="GO:0005506">
    <property type="term" value="F:iron ion binding"/>
    <property type="evidence" value="ECO:0007669"/>
    <property type="project" value="InterPro"/>
</dbReference>
<evidence type="ECO:0000256" key="8">
    <source>
        <dbReference type="ARBA" id="ARBA00023002"/>
    </source>
</evidence>
<dbReference type="InterPro" id="IPR036396">
    <property type="entry name" value="Cyt_P450_sf"/>
</dbReference>
<evidence type="ECO:0000256" key="6">
    <source>
        <dbReference type="ARBA" id="ARBA00022723"/>
    </source>
</evidence>
<dbReference type="SUPFAM" id="SSF48264">
    <property type="entry name" value="Cytochrome P450"/>
    <property type="match status" value="1"/>
</dbReference>
<accession>I3S3T6</accession>
<evidence type="ECO:0000256" key="1">
    <source>
        <dbReference type="ARBA" id="ARBA00001971"/>
    </source>
</evidence>
<evidence type="ECO:0000256" key="11">
    <source>
        <dbReference type="ARBA" id="ARBA00023136"/>
    </source>
</evidence>
<dbReference type="Pfam" id="PF00067">
    <property type="entry name" value="p450"/>
    <property type="match status" value="1"/>
</dbReference>
<dbReference type="GO" id="GO:0004497">
    <property type="term" value="F:monooxygenase activity"/>
    <property type="evidence" value="ECO:0007669"/>
    <property type="project" value="UniProtKB-KW"/>
</dbReference>
<keyword evidence="11" id="KW-0472">Membrane</keyword>
<evidence type="ECO:0008006" key="14">
    <source>
        <dbReference type="Google" id="ProtNLM"/>
    </source>
</evidence>
<dbReference type="EMBL" id="BT135133">
    <property type="protein sequence ID" value="AFK34928.1"/>
    <property type="molecule type" value="mRNA"/>
</dbReference>
<reference evidence="13" key="1">
    <citation type="submission" date="2012-05" db="EMBL/GenBank/DDBJ databases">
        <authorList>
            <person name="Krishnakumar V."/>
            <person name="Cheung F."/>
            <person name="Xiao Y."/>
            <person name="Chan A."/>
            <person name="Moskal W.A."/>
            <person name="Town C.D."/>
        </authorList>
    </citation>
    <scope>NUCLEOTIDE SEQUENCE</scope>
</reference>
<dbReference type="GO" id="GO:0020037">
    <property type="term" value="F:heme binding"/>
    <property type="evidence" value="ECO:0007669"/>
    <property type="project" value="InterPro"/>
</dbReference>
<dbReference type="PRINTS" id="PR00463">
    <property type="entry name" value="EP450I"/>
</dbReference>
<keyword evidence="8" id="KW-0560">Oxidoreductase</keyword>
<protein>
    <recommendedName>
        <fullName evidence="14">Cytochrome P450</fullName>
    </recommendedName>
</protein>
<dbReference type="GO" id="GO:0016020">
    <property type="term" value="C:membrane"/>
    <property type="evidence" value="ECO:0007669"/>
    <property type="project" value="UniProtKB-SubCell"/>
</dbReference>
<keyword evidence="4" id="KW-0349">Heme</keyword>
<evidence type="ECO:0000256" key="3">
    <source>
        <dbReference type="ARBA" id="ARBA00010617"/>
    </source>
</evidence>
<keyword evidence="7" id="KW-1133">Transmembrane helix</keyword>
<feature type="chain" id="PRO_5003679226" description="Cytochrome P450" evidence="12">
    <location>
        <begin position="26"/>
        <end position="181"/>
    </location>
</feature>
<dbReference type="InterPro" id="IPR002401">
    <property type="entry name" value="Cyt_P450_E_grp-I"/>
</dbReference>
<sequence length="181" mass="20543">MEVLILLSLLSIFIIFIVHKHKTYSTRANLPPGPPGLPLIGNLHQLDSSSPHRCLWTLSKRYGPLMSLCLGSIPTLVISSEKMAKEVFKTHDLKFASRPPFLGLRKFSYNGLDIGFTPYGPYWREIRKLCVLHLFSSKRVQSFRPMRENEVAQMIDEVSKYDHASGQVVNLTETMMSFCSG</sequence>
<evidence type="ECO:0000256" key="9">
    <source>
        <dbReference type="ARBA" id="ARBA00023004"/>
    </source>
</evidence>
<keyword evidence="12" id="KW-0732">Signal</keyword>
<keyword evidence="10" id="KW-0503">Monooxygenase</keyword>
<evidence type="ECO:0000256" key="5">
    <source>
        <dbReference type="ARBA" id="ARBA00022692"/>
    </source>
</evidence>
<evidence type="ECO:0000256" key="4">
    <source>
        <dbReference type="ARBA" id="ARBA00022617"/>
    </source>
</evidence>
<dbReference type="GO" id="GO:0016705">
    <property type="term" value="F:oxidoreductase activity, acting on paired donors, with incorporation or reduction of molecular oxygen"/>
    <property type="evidence" value="ECO:0007669"/>
    <property type="project" value="InterPro"/>
</dbReference>
<feature type="signal peptide" evidence="12">
    <location>
        <begin position="1"/>
        <end position="25"/>
    </location>
</feature>
<dbReference type="Gene3D" id="1.10.630.10">
    <property type="entry name" value="Cytochrome P450"/>
    <property type="match status" value="1"/>
</dbReference>
<evidence type="ECO:0000256" key="10">
    <source>
        <dbReference type="ARBA" id="ARBA00023033"/>
    </source>
</evidence>
<name>I3S3T6_LOTJA</name>
<dbReference type="OMA" id="PMRENEV"/>
<comment type="similarity">
    <text evidence="3">Belongs to the cytochrome P450 family.</text>
</comment>
<evidence type="ECO:0000256" key="2">
    <source>
        <dbReference type="ARBA" id="ARBA00004167"/>
    </source>
</evidence>
<evidence type="ECO:0000313" key="13">
    <source>
        <dbReference type="EMBL" id="AFK34928.1"/>
    </source>
</evidence>
<comment type="cofactor">
    <cofactor evidence="1">
        <name>heme</name>
        <dbReference type="ChEBI" id="CHEBI:30413"/>
    </cofactor>
</comment>
<dbReference type="AlphaFoldDB" id="I3S3T6"/>
<dbReference type="PANTHER" id="PTHR47955:SF22">
    <property type="entry name" value="CYTOCHROME P450 83B1-LIKE"/>
    <property type="match status" value="1"/>
</dbReference>
<dbReference type="InterPro" id="IPR001128">
    <property type="entry name" value="Cyt_P450"/>
</dbReference>
<keyword evidence="9" id="KW-0408">Iron</keyword>
<proteinExistence type="evidence at transcript level"/>